<feature type="transmembrane region" description="Helical" evidence="2">
    <location>
        <begin position="266"/>
        <end position="287"/>
    </location>
</feature>
<dbReference type="GO" id="GO:0015297">
    <property type="term" value="F:antiporter activity"/>
    <property type="evidence" value="ECO:0007669"/>
    <property type="project" value="InterPro"/>
</dbReference>
<dbReference type="PANTHER" id="PTHR11206">
    <property type="entry name" value="MULTIDRUG RESISTANCE PROTEIN"/>
    <property type="match status" value="1"/>
</dbReference>
<keyword evidence="2" id="KW-0812">Transmembrane</keyword>
<dbReference type="VEuPathDB" id="FungiDB:H257_11235"/>
<feature type="transmembrane region" description="Helical" evidence="2">
    <location>
        <begin position="125"/>
        <end position="158"/>
    </location>
</feature>
<evidence type="ECO:0000313" key="3">
    <source>
        <dbReference type="EMBL" id="ETV73907.1"/>
    </source>
</evidence>
<feature type="transmembrane region" description="Helical" evidence="2">
    <location>
        <begin position="419"/>
        <end position="440"/>
    </location>
</feature>
<dbReference type="InterPro" id="IPR002528">
    <property type="entry name" value="MATE_fam"/>
</dbReference>
<keyword evidence="2" id="KW-0472">Membrane</keyword>
<feature type="transmembrane region" description="Helical" evidence="2">
    <location>
        <begin position="224"/>
        <end position="245"/>
    </location>
</feature>
<feature type="transmembrane region" description="Helical" evidence="2">
    <location>
        <begin position="307"/>
        <end position="331"/>
    </location>
</feature>
<name>W4G2G2_APHAT</name>
<dbReference type="EMBL" id="KI913146">
    <property type="protein sequence ID" value="ETV73907.1"/>
    <property type="molecule type" value="Genomic_DNA"/>
</dbReference>
<dbReference type="AlphaFoldDB" id="W4G2G2"/>
<feature type="transmembrane region" description="Helical" evidence="2">
    <location>
        <begin position="446"/>
        <end position="466"/>
    </location>
</feature>
<evidence type="ECO:0008006" key="4">
    <source>
        <dbReference type="Google" id="ProtNLM"/>
    </source>
</evidence>
<organism evidence="3">
    <name type="scientific">Aphanomyces astaci</name>
    <name type="common">Crayfish plague agent</name>
    <dbReference type="NCBI Taxonomy" id="112090"/>
    <lineage>
        <taxon>Eukaryota</taxon>
        <taxon>Sar</taxon>
        <taxon>Stramenopiles</taxon>
        <taxon>Oomycota</taxon>
        <taxon>Saprolegniomycetes</taxon>
        <taxon>Saprolegniales</taxon>
        <taxon>Verrucalvaceae</taxon>
        <taxon>Aphanomyces</taxon>
    </lineage>
</organism>
<feature type="transmembrane region" description="Helical" evidence="2">
    <location>
        <begin position="352"/>
        <end position="375"/>
    </location>
</feature>
<sequence length="482" mass="50998">MVKEFQPLLSPPPISTDEWHHVFLITIPLVLLQILEYLPLPILNMYLGHLGSSTPSTLMAGQHTCIASHTRSVDLDQSENRVVLAAGGLSSLFFTTTAYSVVIGVSTAMDALTAQAYGKGRGLELGIVLQTAALCAGVLCVPLALVTFFSGSILVALGQPADIANATQQLLRWYMLEIPLVFAYEYFKRVLQGQNIVWPIVAAISAGAGVALSVGYVFVLHTSLGFVGAPLGMIGYYSTAGFLLYHLMHTPSMHFDWAAAKQNLPTFLCLSANGWLMFLSEFGGIAATSFMAGSLPDASTALSANTIYAGFRSLFGMVYLGIGFASSVRVGNALGGNLPIRAKTAAWQTVQLGSWWAAASTVSMVLVGPLYATLYTQDPAVLSEATTLFYATAPFQVTMGVWGAVQGTLRGSGRPHQGAVANVVGFVGVGVPLASVLSAYWGLVGLWVGISVGFCLCAAYGLYWLVVADWEAIADDIALQTA</sequence>
<dbReference type="OrthoDB" id="2126698at2759"/>
<evidence type="ECO:0000256" key="1">
    <source>
        <dbReference type="ARBA" id="ARBA00010199"/>
    </source>
</evidence>
<feature type="transmembrane region" description="Helical" evidence="2">
    <location>
        <begin position="21"/>
        <end position="40"/>
    </location>
</feature>
<protein>
    <recommendedName>
        <fullName evidence="4">MATE efflux family protein</fullName>
    </recommendedName>
</protein>
<dbReference type="RefSeq" id="XP_009836421.1">
    <property type="nucleotide sequence ID" value="XM_009838119.1"/>
</dbReference>
<dbReference type="STRING" id="112090.W4G2G2"/>
<evidence type="ECO:0000256" key="2">
    <source>
        <dbReference type="SAM" id="Phobius"/>
    </source>
</evidence>
<reference evidence="3" key="1">
    <citation type="submission" date="2013-12" db="EMBL/GenBank/DDBJ databases">
        <title>The Genome Sequence of Aphanomyces astaci APO3.</title>
        <authorList>
            <consortium name="The Broad Institute Genomics Platform"/>
            <person name="Russ C."/>
            <person name="Tyler B."/>
            <person name="van West P."/>
            <person name="Dieguez-Uribeondo J."/>
            <person name="Young S.K."/>
            <person name="Zeng Q."/>
            <person name="Gargeya S."/>
            <person name="Fitzgerald M."/>
            <person name="Abouelleil A."/>
            <person name="Alvarado L."/>
            <person name="Chapman S.B."/>
            <person name="Gainer-Dewar J."/>
            <person name="Goldberg J."/>
            <person name="Griggs A."/>
            <person name="Gujja S."/>
            <person name="Hansen M."/>
            <person name="Howarth C."/>
            <person name="Imamovic A."/>
            <person name="Ireland A."/>
            <person name="Larimer J."/>
            <person name="McCowan C."/>
            <person name="Murphy C."/>
            <person name="Pearson M."/>
            <person name="Poon T.W."/>
            <person name="Priest M."/>
            <person name="Roberts A."/>
            <person name="Saif S."/>
            <person name="Shea T."/>
            <person name="Sykes S."/>
            <person name="Wortman J."/>
            <person name="Nusbaum C."/>
            <person name="Birren B."/>
        </authorList>
    </citation>
    <scope>NUCLEOTIDE SEQUENCE [LARGE SCALE GENOMIC DNA]</scope>
    <source>
        <strain evidence="3">APO3</strain>
    </source>
</reference>
<comment type="similarity">
    <text evidence="1">Belongs to the multi antimicrobial extrusion (MATE) (TC 2.A.66.1) family.</text>
</comment>
<dbReference type="NCBIfam" id="TIGR00797">
    <property type="entry name" value="matE"/>
    <property type="match status" value="1"/>
</dbReference>
<dbReference type="GeneID" id="20813231"/>
<feature type="transmembrane region" description="Helical" evidence="2">
    <location>
        <begin position="387"/>
        <end position="407"/>
    </location>
</feature>
<keyword evidence="2" id="KW-1133">Transmembrane helix</keyword>
<proteinExistence type="inferred from homology"/>
<dbReference type="Pfam" id="PF01554">
    <property type="entry name" value="MatE"/>
    <property type="match status" value="2"/>
</dbReference>
<gene>
    <name evidence="3" type="ORF">H257_11235</name>
</gene>
<feature type="transmembrane region" description="Helical" evidence="2">
    <location>
        <begin position="196"/>
        <end position="218"/>
    </location>
</feature>
<dbReference type="GO" id="GO:0042910">
    <property type="term" value="F:xenobiotic transmembrane transporter activity"/>
    <property type="evidence" value="ECO:0007669"/>
    <property type="project" value="InterPro"/>
</dbReference>
<feature type="transmembrane region" description="Helical" evidence="2">
    <location>
        <begin position="82"/>
        <end position="105"/>
    </location>
</feature>
<dbReference type="GO" id="GO:0016020">
    <property type="term" value="C:membrane"/>
    <property type="evidence" value="ECO:0007669"/>
    <property type="project" value="InterPro"/>
</dbReference>
<accession>W4G2G2</accession>